<evidence type="ECO:0000313" key="1">
    <source>
        <dbReference type="EMBL" id="CAB4140355.1"/>
    </source>
</evidence>
<accession>A0A6J5M0H1</accession>
<name>A0A6J5M0H1_9CAUD</name>
<proteinExistence type="predicted"/>
<gene>
    <name evidence="1" type="ORF">UFOVP405_36</name>
</gene>
<evidence type="ECO:0008006" key="2">
    <source>
        <dbReference type="Google" id="ProtNLM"/>
    </source>
</evidence>
<reference evidence="1" key="1">
    <citation type="submission" date="2020-04" db="EMBL/GenBank/DDBJ databases">
        <authorList>
            <person name="Chiriac C."/>
            <person name="Salcher M."/>
            <person name="Ghai R."/>
            <person name="Kavagutti S V."/>
        </authorList>
    </citation>
    <scope>NUCLEOTIDE SEQUENCE</scope>
</reference>
<dbReference type="EMBL" id="LR796378">
    <property type="protein sequence ID" value="CAB4140355.1"/>
    <property type="molecule type" value="Genomic_DNA"/>
</dbReference>
<organism evidence="1">
    <name type="scientific">uncultured Caudovirales phage</name>
    <dbReference type="NCBI Taxonomy" id="2100421"/>
    <lineage>
        <taxon>Viruses</taxon>
        <taxon>Duplodnaviria</taxon>
        <taxon>Heunggongvirae</taxon>
        <taxon>Uroviricota</taxon>
        <taxon>Caudoviricetes</taxon>
        <taxon>Peduoviridae</taxon>
        <taxon>Maltschvirus</taxon>
        <taxon>Maltschvirus maltsch</taxon>
    </lineage>
</organism>
<protein>
    <recommendedName>
        <fullName evidence="2">Bacteriophage SPP1, head-tail adaptor</fullName>
    </recommendedName>
</protein>
<sequence length="114" mass="13632">MTIVRYENIIINNVTNGVDSIGQYTTTITKWFETRALTHDVTNSVRISERYRVYSDLITFTINFTPNTKLMVDNQNDYSITWRNHDWRITDIRETNDRMKVTLMCYRNDPDTRV</sequence>